<feature type="region of interest" description="Disordered" evidence="1">
    <location>
        <begin position="1"/>
        <end position="20"/>
    </location>
</feature>
<dbReference type="AlphaFoldDB" id="A0AAN6JZQ1"/>
<evidence type="ECO:0000313" key="2">
    <source>
        <dbReference type="EMBL" id="KAK0957079.1"/>
    </source>
</evidence>
<reference evidence="2" key="1">
    <citation type="submission" date="2023-06" db="EMBL/GenBank/DDBJ databases">
        <title>Black Yeasts Isolated from many extreme environments.</title>
        <authorList>
            <person name="Coleine C."/>
            <person name="Stajich J.E."/>
            <person name="Selbmann L."/>
        </authorList>
    </citation>
    <scope>NUCLEOTIDE SEQUENCE</scope>
    <source>
        <strain evidence="2">CCFEE 5200</strain>
    </source>
</reference>
<evidence type="ECO:0000256" key="1">
    <source>
        <dbReference type="SAM" id="MobiDB-lite"/>
    </source>
</evidence>
<feature type="region of interest" description="Disordered" evidence="1">
    <location>
        <begin position="34"/>
        <end position="53"/>
    </location>
</feature>
<comment type="caution">
    <text evidence="2">The sequence shown here is derived from an EMBL/GenBank/DDBJ whole genome shotgun (WGS) entry which is preliminary data.</text>
</comment>
<proteinExistence type="predicted"/>
<gene>
    <name evidence="2" type="ORF">LTR91_022041</name>
</gene>
<organism evidence="2 3">
    <name type="scientific">Friedmanniomyces endolithicus</name>
    <dbReference type="NCBI Taxonomy" id="329885"/>
    <lineage>
        <taxon>Eukaryota</taxon>
        <taxon>Fungi</taxon>
        <taxon>Dikarya</taxon>
        <taxon>Ascomycota</taxon>
        <taxon>Pezizomycotina</taxon>
        <taxon>Dothideomycetes</taxon>
        <taxon>Dothideomycetidae</taxon>
        <taxon>Mycosphaerellales</taxon>
        <taxon>Teratosphaeriaceae</taxon>
        <taxon>Friedmanniomyces</taxon>
    </lineage>
</organism>
<protein>
    <submittedName>
        <fullName evidence="2">Uncharacterized protein</fullName>
    </submittedName>
</protein>
<feature type="compositionally biased region" description="Basic and acidic residues" evidence="1">
    <location>
        <begin position="34"/>
        <end position="48"/>
    </location>
</feature>
<evidence type="ECO:0000313" key="3">
    <source>
        <dbReference type="Proteomes" id="UP001175353"/>
    </source>
</evidence>
<name>A0AAN6JZQ1_9PEZI</name>
<accession>A0AAN6JZQ1</accession>
<dbReference type="EMBL" id="JAUJLE010000415">
    <property type="protein sequence ID" value="KAK0957079.1"/>
    <property type="molecule type" value="Genomic_DNA"/>
</dbReference>
<feature type="non-terminal residue" evidence="2">
    <location>
        <position position="1"/>
    </location>
</feature>
<sequence>AKVPGMPDFSPVVKGQLDSEDAVREELGEDAAEYRELAQEESGQKPTEEEQEEFDYLGYAQHRAMWFWGDALQLGIIKAEELPEDVRAKIKTVPY</sequence>
<keyword evidence="3" id="KW-1185">Reference proteome</keyword>
<dbReference type="Proteomes" id="UP001175353">
    <property type="component" value="Unassembled WGS sequence"/>
</dbReference>